<evidence type="ECO:0000259" key="4">
    <source>
        <dbReference type="PROSITE" id="PS50002"/>
    </source>
</evidence>
<evidence type="ECO:0000256" key="3">
    <source>
        <dbReference type="SAM" id="MobiDB-lite"/>
    </source>
</evidence>
<dbReference type="Gene3D" id="2.30.30.40">
    <property type="entry name" value="SH3 Domains"/>
    <property type="match status" value="1"/>
</dbReference>
<dbReference type="AlphaFoldDB" id="A0A8J5CYB0"/>
<name>A0A8J5CYB0_CHIOP</name>
<dbReference type="OrthoDB" id="5971719at2759"/>
<dbReference type="InterPro" id="IPR036028">
    <property type="entry name" value="SH3-like_dom_sf"/>
</dbReference>
<feature type="compositionally biased region" description="Polar residues" evidence="3">
    <location>
        <begin position="1"/>
        <end position="31"/>
    </location>
</feature>
<dbReference type="PRINTS" id="PR00499">
    <property type="entry name" value="P67PHOX"/>
</dbReference>
<comment type="caution">
    <text evidence="5">The sequence shown here is derived from an EMBL/GenBank/DDBJ whole genome shotgun (WGS) entry which is preliminary data.</text>
</comment>
<accession>A0A8J5CYB0</accession>
<evidence type="ECO:0000256" key="2">
    <source>
        <dbReference type="PROSITE-ProRule" id="PRU00192"/>
    </source>
</evidence>
<feature type="compositionally biased region" description="Pro residues" evidence="3">
    <location>
        <begin position="70"/>
        <end position="89"/>
    </location>
</feature>
<dbReference type="SMART" id="SM00326">
    <property type="entry name" value="SH3"/>
    <property type="match status" value="1"/>
</dbReference>
<keyword evidence="1 2" id="KW-0728">SH3 domain</keyword>
<dbReference type="Proteomes" id="UP000770661">
    <property type="component" value="Unassembled WGS sequence"/>
</dbReference>
<dbReference type="SUPFAM" id="SSF50044">
    <property type="entry name" value="SH3-domain"/>
    <property type="match status" value="1"/>
</dbReference>
<protein>
    <submittedName>
        <fullName evidence="5">Unconventional myosin-If</fullName>
    </submittedName>
</protein>
<dbReference type="FunFam" id="2.30.30.40:FF:000072">
    <property type="entry name" value="Unconventional Myosin IB"/>
    <property type="match status" value="1"/>
</dbReference>
<sequence>MLANEMRSTAMQNSTRRNNHAPSPSRPSSVNKGPPLGPRPSGAPPRPFLGSNQTSRAPSIPNIPQRPVNRAPPPPGTQFPPRPMHPAVPPLGTQFPPRPMNPAAPPPGPQFPPRPMNPAAPSPGPQFPPRPMNPAAPPPGTQFPLRPPPVNAHNGSAGSIGRAFNSPPRFPSLDKGQSFNPPLHPARPPPPPSDPPPDNQPTIGTKWRPPLAFKPPVPAEKPKPQNPRVRALYEYQAQDTDELNLATGDILELVNEDSGGWWTCTLRGKQGLCPNNYLEKI</sequence>
<feature type="compositionally biased region" description="Pro residues" evidence="3">
    <location>
        <begin position="35"/>
        <end position="47"/>
    </location>
</feature>
<feature type="region of interest" description="Disordered" evidence="3">
    <location>
        <begin position="1"/>
        <end position="228"/>
    </location>
</feature>
<evidence type="ECO:0000256" key="1">
    <source>
        <dbReference type="ARBA" id="ARBA00022443"/>
    </source>
</evidence>
<keyword evidence="6" id="KW-1185">Reference proteome</keyword>
<dbReference type="PRINTS" id="PR00452">
    <property type="entry name" value="SH3DOMAIN"/>
</dbReference>
<dbReference type="InterPro" id="IPR001452">
    <property type="entry name" value="SH3_domain"/>
</dbReference>
<dbReference type="PANTHER" id="PTHR46026">
    <property type="entry name" value="RHO-TYPE GUANINE NUCLEOTIDE EXCHANGE FACTOR, ISOFORM F"/>
    <property type="match status" value="1"/>
</dbReference>
<proteinExistence type="predicted"/>
<evidence type="ECO:0000313" key="5">
    <source>
        <dbReference type="EMBL" id="KAG0725191.1"/>
    </source>
</evidence>
<dbReference type="PANTHER" id="PTHR46026:SF1">
    <property type="entry name" value="RHO-TYPE GUANINE NUCLEOTIDE EXCHANGE FACTOR, ISOFORM F"/>
    <property type="match status" value="1"/>
</dbReference>
<feature type="domain" description="SH3" evidence="4">
    <location>
        <begin position="224"/>
        <end position="281"/>
    </location>
</feature>
<dbReference type="GO" id="GO:0016192">
    <property type="term" value="P:vesicle-mediated transport"/>
    <property type="evidence" value="ECO:0007669"/>
    <property type="project" value="UniProtKB-ARBA"/>
</dbReference>
<dbReference type="Pfam" id="PF14604">
    <property type="entry name" value="SH3_9"/>
    <property type="match status" value="1"/>
</dbReference>
<reference evidence="5" key="1">
    <citation type="submission" date="2020-07" db="EMBL/GenBank/DDBJ databases">
        <title>The High-quality genome of the commercially important snow crab, Chionoecetes opilio.</title>
        <authorList>
            <person name="Jeong J.-H."/>
            <person name="Ryu S."/>
        </authorList>
    </citation>
    <scope>NUCLEOTIDE SEQUENCE</scope>
    <source>
        <strain evidence="5">MADBK_172401_WGS</strain>
        <tissue evidence="5">Digestive gland</tissue>
    </source>
</reference>
<gene>
    <name evidence="5" type="primary">Myo1f</name>
    <name evidence="5" type="ORF">GWK47_039094</name>
</gene>
<dbReference type="EMBL" id="JACEEZ010005919">
    <property type="protein sequence ID" value="KAG0725191.1"/>
    <property type="molecule type" value="Genomic_DNA"/>
</dbReference>
<evidence type="ECO:0000313" key="6">
    <source>
        <dbReference type="Proteomes" id="UP000770661"/>
    </source>
</evidence>
<feature type="compositionally biased region" description="Pro residues" evidence="3">
    <location>
        <begin position="96"/>
        <end position="150"/>
    </location>
</feature>
<feature type="compositionally biased region" description="Pro residues" evidence="3">
    <location>
        <begin position="182"/>
        <end position="199"/>
    </location>
</feature>
<organism evidence="5 6">
    <name type="scientific">Chionoecetes opilio</name>
    <name type="common">Atlantic snow crab</name>
    <name type="synonym">Cancer opilio</name>
    <dbReference type="NCBI Taxonomy" id="41210"/>
    <lineage>
        <taxon>Eukaryota</taxon>
        <taxon>Metazoa</taxon>
        <taxon>Ecdysozoa</taxon>
        <taxon>Arthropoda</taxon>
        <taxon>Crustacea</taxon>
        <taxon>Multicrustacea</taxon>
        <taxon>Malacostraca</taxon>
        <taxon>Eumalacostraca</taxon>
        <taxon>Eucarida</taxon>
        <taxon>Decapoda</taxon>
        <taxon>Pleocyemata</taxon>
        <taxon>Brachyura</taxon>
        <taxon>Eubrachyura</taxon>
        <taxon>Majoidea</taxon>
        <taxon>Majidae</taxon>
        <taxon>Chionoecetes</taxon>
    </lineage>
</organism>
<dbReference type="PROSITE" id="PS50002">
    <property type="entry name" value="SH3"/>
    <property type="match status" value="1"/>
</dbReference>